<dbReference type="RefSeq" id="WP_012827804.1">
    <property type="nucleotide sequence ID" value="NC_013440.1"/>
</dbReference>
<name>D0LM18_HALO1</name>
<keyword evidence="3" id="KW-1185">Reference proteome</keyword>
<dbReference type="AlphaFoldDB" id="D0LM18"/>
<accession>D0LM18</accession>
<organism evidence="2 3">
    <name type="scientific">Haliangium ochraceum (strain DSM 14365 / JCM 11303 / SMP-2)</name>
    <dbReference type="NCBI Taxonomy" id="502025"/>
    <lineage>
        <taxon>Bacteria</taxon>
        <taxon>Pseudomonadati</taxon>
        <taxon>Myxococcota</taxon>
        <taxon>Polyangia</taxon>
        <taxon>Haliangiales</taxon>
        <taxon>Kofleriaceae</taxon>
        <taxon>Haliangium</taxon>
    </lineage>
</organism>
<gene>
    <name evidence="2" type="ordered locus">Hoch_2665</name>
</gene>
<sequence>MSKDPKKPVIGDLSIDASALAEVIVDLPPGKRLGLRSTQPGFAEAVAEIRANQPGFGSLAGLRDDVVATLDGDIALRDEIDAFLPAALKLAELLEETRAVIDDRLQRQVFIIAQAVESRAKLLRDDELLARYARTSAYRSAIGNKAARTRARNLGELGEDAPADAVEPFEPTPETPESAPPPPAAG</sequence>
<evidence type="ECO:0000256" key="1">
    <source>
        <dbReference type="SAM" id="MobiDB-lite"/>
    </source>
</evidence>
<dbReference type="HOGENOM" id="CLU_1452561_0_0_7"/>
<reference evidence="2 3" key="1">
    <citation type="journal article" date="2010" name="Stand. Genomic Sci.">
        <title>Complete genome sequence of Haliangium ochraceum type strain (SMP-2).</title>
        <authorList>
            <consortium name="US DOE Joint Genome Institute (JGI-PGF)"/>
            <person name="Ivanova N."/>
            <person name="Daum C."/>
            <person name="Lang E."/>
            <person name="Abt B."/>
            <person name="Kopitz M."/>
            <person name="Saunders E."/>
            <person name="Lapidus A."/>
            <person name="Lucas S."/>
            <person name="Glavina Del Rio T."/>
            <person name="Nolan M."/>
            <person name="Tice H."/>
            <person name="Copeland A."/>
            <person name="Cheng J.F."/>
            <person name="Chen F."/>
            <person name="Bruce D."/>
            <person name="Goodwin L."/>
            <person name="Pitluck S."/>
            <person name="Mavromatis K."/>
            <person name="Pati A."/>
            <person name="Mikhailova N."/>
            <person name="Chen A."/>
            <person name="Palaniappan K."/>
            <person name="Land M."/>
            <person name="Hauser L."/>
            <person name="Chang Y.J."/>
            <person name="Jeffries C.D."/>
            <person name="Detter J.C."/>
            <person name="Brettin T."/>
            <person name="Rohde M."/>
            <person name="Goker M."/>
            <person name="Bristow J."/>
            <person name="Markowitz V."/>
            <person name="Eisen J.A."/>
            <person name="Hugenholtz P."/>
            <person name="Kyrpides N.C."/>
            <person name="Klenk H.P."/>
        </authorList>
    </citation>
    <scope>NUCLEOTIDE SEQUENCE [LARGE SCALE GENOMIC DNA]</scope>
    <source>
        <strain evidence="3">DSM 14365 / CIP 107738 / JCM 11303 / AJ 13395 / SMP-2</strain>
    </source>
</reference>
<evidence type="ECO:0000313" key="2">
    <source>
        <dbReference type="EMBL" id="ACY15196.1"/>
    </source>
</evidence>
<protein>
    <submittedName>
        <fullName evidence="2">Uncharacterized protein</fullName>
    </submittedName>
</protein>
<dbReference type="OrthoDB" id="5516733at2"/>
<dbReference type="KEGG" id="hoh:Hoch_2665"/>
<feature type="region of interest" description="Disordered" evidence="1">
    <location>
        <begin position="151"/>
        <end position="186"/>
    </location>
</feature>
<proteinExistence type="predicted"/>
<dbReference type="eggNOG" id="ENOG5031DAP">
    <property type="taxonomic scope" value="Bacteria"/>
</dbReference>
<dbReference type="EMBL" id="CP001804">
    <property type="protein sequence ID" value="ACY15196.1"/>
    <property type="molecule type" value="Genomic_DNA"/>
</dbReference>
<evidence type="ECO:0000313" key="3">
    <source>
        <dbReference type="Proteomes" id="UP000001880"/>
    </source>
</evidence>
<feature type="compositionally biased region" description="Pro residues" evidence="1">
    <location>
        <begin position="170"/>
        <end position="186"/>
    </location>
</feature>
<dbReference type="Proteomes" id="UP000001880">
    <property type="component" value="Chromosome"/>
</dbReference>